<dbReference type="Proteomes" id="UP000054217">
    <property type="component" value="Unassembled WGS sequence"/>
</dbReference>
<dbReference type="AlphaFoldDB" id="A0A0C3PES6"/>
<dbReference type="EMBL" id="KN831963">
    <property type="protein sequence ID" value="KIO06354.1"/>
    <property type="molecule type" value="Genomic_DNA"/>
</dbReference>
<organism evidence="2 3">
    <name type="scientific">Pisolithus tinctorius Marx 270</name>
    <dbReference type="NCBI Taxonomy" id="870435"/>
    <lineage>
        <taxon>Eukaryota</taxon>
        <taxon>Fungi</taxon>
        <taxon>Dikarya</taxon>
        <taxon>Basidiomycota</taxon>
        <taxon>Agaricomycotina</taxon>
        <taxon>Agaricomycetes</taxon>
        <taxon>Agaricomycetidae</taxon>
        <taxon>Boletales</taxon>
        <taxon>Sclerodermatineae</taxon>
        <taxon>Pisolithaceae</taxon>
        <taxon>Pisolithus</taxon>
    </lineage>
</organism>
<feature type="compositionally biased region" description="Low complexity" evidence="1">
    <location>
        <begin position="57"/>
        <end position="68"/>
    </location>
</feature>
<name>A0A0C3PES6_PISTI</name>
<accession>A0A0C3PES6</accession>
<gene>
    <name evidence="2" type="ORF">M404DRAFT_998996</name>
</gene>
<reference evidence="3" key="2">
    <citation type="submission" date="2015-01" db="EMBL/GenBank/DDBJ databases">
        <title>Evolutionary Origins and Diversification of the Mycorrhizal Mutualists.</title>
        <authorList>
            <consortium name="DOE Joint Genome Institute"/>
            <consortium name="Mycorrhizal Genomics Consortium"/>
            <person name="Kohler A."/>
            <person name="Kuo A."/>
            <person name="Nagy L.G."/>
            <person name="Floudas D."/>
            <person name="Copeland A."/>
            <person name="Barry K.W."/>
            <person name="Cichocki N."/>
            <person name="Veneault-Fourrey C."/>
            <person name="LaButti K."/>
            <person name="Lindquist E.A."/>
            <person name="Lipzen A."/>
            <person name="Lundell T."/>
            <person name="Morin E."/>
            <person name="Murat C."/>
            <person name="Riley R."/>
            <person name="Ohm R."/>
            <person name="Sun H."/>
            <person name="Tunlid A."/>
            <person name="Henrissat B."/>
            <person name="Grigoriev I.V."/>
            <person name="Hibbett D.S."/>
            <person name="Martin F."/>
        </authorList>
    </citation>
    <scope>NUCLEOTIDE SEQUENCE [LARGE SCALE GENOMIC DNA]</scope>
    <source>
        <strain evidence="3">Marx 270</strain>
    </source>
</reference>
<sequence length="77" mass="8515">MFSHLHTFPFGHQSVQVRSRKPERAGTRWWCSVTAGTHTHTRVHPTFAEDSAAVQRSCGSNTSSTPSSLQQAIEGIH</sequence>
<evidence type="ECO:0000313" key="3">
    <source>
        <dbReference type="Proteomes" id="UP000054217"/>
    </source>
</evidence>
<keyword evidence="3" id="KW-1185">Reference proteome</keyword>
<dbReference type="InParanoid" id="A0A0C3PES6"/>
<reference evidence="2 3" key="1">
    <citation type="submission" date="2014-04" db="EMBL/GenBank/DDBJ databases">
        <authorList>
            <consortium name="DOE Joint Genome Institute"/>
            <person name="Kuo A."/>
            <person name="Kohler A."/>
            <person name="Costa M.D."/>
            <person name="Nagy L.G."/>
            <person name="Floudas D."/>
            <person name="Copeland A."/>
            <person name="Barry K.W."/>
            <person name="Cichocki N."/>
            <person name="Veneault-Fourrey C."/>
            <person name="LaButti K."/>
            <person name="Lindquist E.A."/>
            <person name="Lipzen A."/>
            <person name="Lundell T."/>
            <person name="Morin E."/>
            <person name="Murat C."/>
            <person name="Sun H."/>
            <person name="Tunlid A."/>
            <person name="Henrissat B."/>
            <person name="Grigoriev I.V."/>
            <person name="Hibbett D.S."/>
            <person name="Martin F."/>
            <person name="Nordberg H.P."/>
            <person name="Cantor M.N."/>
            <person name="Hua S.X."/>
        </authorList>
    </citation>
    <scope>NUCLEOTIDE SEQUENCE [LARGE SCALE GENOMIC DNA]</scope>
    <source>
        <strain evidence="2 3">Marx 270</strain>
    </source>
</reference>
<dbReference type="HOGENOM" id="CLU_2639069_0_0_1"/>
<proteinExistence type="predicted"/>
<feature type="region of interest" description="Disordered" evidence="1">
    <location>
        <begin position="54"/>
        <end position="77"/>
    </location>
</feature>
<evidence type="ECO:0000256" key="1">
    <source>
        <dbReference type="SAM" id="MobiDB-lite"/>
    </source>
</evidence>
<protein>
    <submittedName>
        <fullName evidence="2">Uncharacterized protein</fullName>
    </submittedName>
</protein>
<evidence type="ECO:0000313" key="2">
    <source>
        <dbReference type="EMBL" id="KIO06354.1"/>
    </source>
</evidence>